<evidence type="ECO:0000313" key="10">
    <source>
        <dbReference type="Proteomes" id="UP001164746"/>
    </source>
</evidence>
<dbReference type="CDD" id="cd14691">
    <property type="entry name" value="bZIP_XBP1"/>
    <property type="match status" value="1"/>
</dbReference>
<dbReference type="EMBL" id="CP111015">
    <property type="protein sequence ID" value="WAR01252.1"/>
    <property type="molecule type" value="Genomic_DNA"/>
</dbReference>
<feature type="region of interest" description="Disordered" evidence="7">
    <location>
        <begin position="127"/>
        <end position="150"/>
    </location>
</feature>
<reference evidence="9" key="1">
    <citation type="submission" date="2022-11" db="EMBL/GenBank/DDBJ databases">
        <title>Centuries of genome instability and evolution in soft-shell clam transmissible cancer (bioRxiv).</title>
        <authorList>
            <person name="Hart S.F.M."/>
            <person name="Yonemitsu M.A."/>
            <person name="Giersch R.M."/>
            <person name="Beal B.F."/>
            <person name="Arriagada G."/>
            <person name="Davis B.W."/>
            <person name="Ostrander E.A."/>
            <person name="Goff S.P."/>
            <person name="Metzger M.J."/>
        </authorList>
    </citation>
    <scope>NUCLEOTIDE SEQUENCE</scope>
    <source>
        <strain evidence="9">MELC-2E11</strain>
        <tissue evidence="9">Siphon/mantle</tissue>
    </source>
</reference>
<feature type="compositionally biased region" description="Polar residues" evidence="7">
    <location>
        <begin position="98"/>
        <end position="110"/>
    </location>
</feature>
<evidence type="ECO:0000256" key="1">
    <source>
        <dbReference type="ARBA" id="ARBA00022843"/>
    </source>
</evidence>
<dbReference type="PROSITE" id="PS50217">
    <property type="entry name" value="BZIP"/>
    <property type="match status" value="1"/>
</dbReference>
<name>A0ABY7DU52_MYAAR</name>
<dbReference type="InterPro" id="IPR004827">
    <property type="entry name" value="bZIP"/>
</dbReference>
<keyword evidence="2" id="KW-0805">Transcription regulation</keyword>
<dbReference type="Gene3D" id="1.20.5.170">
    <property type="match status" value="1"/>
</dbReference>
<evidence type="ECO:0000313" key="9">
    <source>
        <dbReference type="EMBL" id="WAR01252.1"/>
    </source>
</evidence>
<evidence type="ECO:0000256" key="4">
    <source>
        <dbReference type="ARBA" id="ARBA00023163"/>
    </source>
</evidence>
<dbReference type="InterPro" id="IPR052470">
    <property type="entry name" value="ER_Stress-Reg_TF"/>
</dbReference>
<evidence type="ECO:0000259" key="8">
    <source>
        <dbReference type="PROSITE" id="PS50217"/>
    </source>
</evidence>
<gene>
    <name evidence="9" type="ORF">MAR_007810</name>
</gene>
<feature type="compositionally biased region" description="Basic and acidic residues" evidence="7">
    <location>
        <begin position="304"/>
        <end position="314"/>
    </location>
</feature>
<dbReference type="PANTHER" id="PTHR46542">
    <property type="entry name" value="X-BOX BINDING PROTEIN 1"/>
    <property type="match status" value="1"/>
</dbReference>
<dbReference type="PANTHER" id="PTHR46542:SF1">
    <property type="entry name" value="X-BOX BINDING PROTEIN 1"/>
    <property type="match status" value="1"/>
</dbReference>
<keyword evidence="3" id="KW-0238">DNA-binding</keyword>
<dbReference type="InterPro" id="IPR046347">
    <property type="entry name" value="bZIP_sf"/>
</dbReference>
<evidence type="ECO:0000256" key="3">
    <source>
        <dbReference type="ARBA" id="ARBA00023125"/>
    </source>
</evidence>
<dbReference type="SMART" id="SM00338">
    <property type="entry name" value="BRLZ"/>
    <property type="match status" value="1"/>
</dbReference>
<keyword evidence="5" id="KW-0539">Nucleus</keyword>
<keyword evidence="10" id="KW-1185">Reference proteome</keyword>
<organism evidence="9 10">
    <name type="scientific">Mya arenaria</name>
    <name type="common">Soft-shell clam</name>
    <dbReference type="NCBI Taxonomy" id="6604"/>
    <lineage>
        <taxon>Eukaryota</taxon>
        <taxon>Metazoa</taxon>
        <taxon>Spiralia</taxon>
        <taxon>Lophotrochozoa</taxon>
        <taxon>Mollusca</taxon>
        <taxon>Bivalvia</taxon>
        <taxon>Autobranchia</taxon>
        <taxon>Heteroconchia</taxon>
        <taxon>Euheterodonta</taxon>
        <taxon>Imparidentia</taxon>
        <taxon>Neoheterodontei</taxon>
        <taxon>Myida</taxon>
        <taxon>Myoidea</taxon>
        <taxon>Myidae</taxon>
        <taxon>Mya</taxon>
    </lineage>
</organism>
<accession>A0ABY7DU52</accession>
<sequence length="403" mass="44960">MTTLQPQTIVIKTLSARTPTTLTVSSKIEQDMLDDLYGDGQRKRRRLTHLSPDEKMLRRKLKNRVAAQTARDRKKNFMSELEEQVALLQEENRKLARENQSLKSESGSLQHENEKLRGRLCQLSGASSEVEAGRSAVSTDLQQRGQTLPPDSLVSLLPAKCKPTWQSSDITVTPSTIPFPVTEADQTDESPVVGPTATELESFKELIQFDHVYFKPQPMGKIDLNDELNSNSDNVAEEKVNNQVCKNENVFDIDFLKTEPENEIDSDMLTDLNFDLLEDLEKILKADSDGLSCPGDDTLMTSQENDHVKTEQPRGTKRKRSVNEIGAIVDDLKSVEVPSSPVKLEPVDSDYSSLGVPSPYSACSPYSSVDIASPEPVESPLADTFWEESFTELFPDLIHCSTK</sequence>
<dbReference type="PROSITE" id="PS00036">
    <property type="entry name" value="BZIP_BASIC"/>
    <property type="match status" value="1"/>
</dbReference>
<keyword evidence="4" id="KW-0804">Transcription</keyword>
<keyword evidence="1" id="KW-0832">Ubl conjugation</keyword>
<evidence type="ECO:0000256" key="6">
    <source>
        <dbReference type="ARBA" id="ARBA00040165"/>
    </source>
</evidence>
<feature type="compositionally biased region" description="Polar residues" evidence="7">
    <location>
        <begin position="136"/>
        <end position="146"/>
    </location>
</feature>
<dbReference type="Pfam" id="PF00170">
    <property type="entry name" value="bZIP_1"/>
    <property type="match status" value="1"/>
</dbReference>
<dbReference type="SUPFAM" id="SSF57959">
    <property type="entry name" value="Leucine zipper domain"/>
    <property type="match status" value="1"/>
</dbReference>
<protein>
    <recommendedName>
        <fullName evidence="6">X-box-binding protein 1</fullName>
    </recommendedName>
</protein>
<evidence type="ECO:0000256" key="2">
    <source>
        <dbReference type="ARBA" id="ARBA00023015"/>
    </source>
</evidence>
<evidence type="ECO:0000256" key="7">
    <source>
        <dbReference type="SAM" id="MobiDB-lite"/>
    </source>
</evidence>
<feature type="region of interest" description="Disordered" evidence="7">
    <location>
        <begin position="295"/>
        <end position="319"/>
    </location>
</feature>
<feature type="region of interest" description="Disordered" evidence="7">
    <location>
        <begin position="96"/>
        <end position="115"/>
    </location>
</feature>
<proteinExistence type="predicted"/>
<dbReference type="Proteomes" id="UP001164746">
    <property type="component" value="Chromosome 4"/>
</dbReference>
<feature type="domain" description="BZIP" evidence="8">
    <location>
        <begin position="53"/>
        <end position="116"/>
    </location>
</feature>
<evidence type="ECO:0000256" key="5">
    <source>
        <dbReference type="ARBA" id="ARBA00023242"/>
    </source>
</evidence>